<evidence type="ECO:0000313" key="2">
    <source>
        <dbReference type="EMBL" id="KAJ1732969.1"/>
    </source>
</evidence>
<reference evidence="2" key="1">
    <citation type="submission" date="2022-07" db="EMBL/GenBank/DDBJ databases">
        <title>Phylogenomic reconstructions and comparative analyses of Kickxellomycotina fungi.</title>
        <authorList>
            <person name="Reynolds N.K."/>
            <person name="Stajich J.E."/>
            <person name="Barry K."/>
            <person name="Grigoriev I.V."/>
            <person name="Crous P."/>
            <person name="Smith M.E."/>
        </authorList>
    </citation>
    <scope>NUCLEOTIDE SEQUENCE</scope>
    <source>
        <strain evidence="2">BCRC 34381</strain>
    </source>
</reference>
<protein>
    <submittedName>
        <fullName evidence="2">Uncharacterized protein</fullName>
    </submittedName>
</protein>
<dbReference type="AlphaFoldDB" id="A0A9W7YH13"/>
<organism evidence="2 3">
    <name type="scientific">Coemansia biformis</name>
    <dbReference type="NCBI Taxonomy" id="1286918"/>
    <lineage>
        <taxon>Eukaryota</taxon>
        <taxon>Fungi</taxon>
        <taxon>Fungi incertae sedis</taxon>
        <taxon>Zoopagomycota</taxon>
        <taxon>Kickxellomycotina</taxon>
        <taxon>Kickxellomycetes</taxon>
        <taxon>Kickxellales</taxon>
        <taxon>Kickxellaceae</taxon>
        <taxon>Coemansia</taxon>
    </lineage>
</organism>
<feature type="region of interest" description="Disordered" evidence="1">
    <location>
        <begin position="360"/>
        <end position="646"/>
    </location>
</feature>
<feature type="compositionally biased region" description="Polar residues" evidence="1">
    <location>
        <begin position="382"/>
        <end position="392"/>
    </location>
</feature>
<feature type="compositionally biased region" description="Basic and acidic residues" evidence="1">
    <location>
        <begin position="732"/>
        <end position="741"/>
    </location>
</feature>
<feature type="region of interest" description="Disordered" evidence="1">
    <location>
        <begin position="848"/>
        <end position="955"/>
    </location>
</feature>
<proteinExistence type="predicted"/>
<evidence type="ECO:0000256" key="1">
    <source>
        <dbReference type="SAM" id="MobiDB-lite"/>
    </source>
</evidence>
<dbReference type="OrthoDB" id="5593337at2759"/>
<feature type="compositionally biased region" description="Basic and acidic residues" evidence="1">
    <location>
        <begin position="401"/>
        <end position="414"/>
    </location>
</feature>
<sequence>MAWTHRHMEGQDAAGSAADPPAFGERAGIGPLGLDIPPGRRFMGAFLSDESLQMHSPTLPEHLFAEDSARPPAADDTRPPHADDTRPPKTAADAAHSSGQSASAKVHGSYTLNPDFLRTQDAKTPPVPQLPGLFAGSLPAYPDTSAQLAQPITFPRPGDESQPDGNGAPAARGYASPEPYGRAGRQTGGSREPALYPKRNYSLPSALVPQQPKLQLDDYEFTSIESLERKWANVKTESTRMLSSAIYKYYFSQGEWTEFEQVFPGRVLEAWEDFRSKLSVSELGFINTVLVSQNPFSGGQGGQKHIPLLARTIPLAQVARTMVLPEDMRSRESYSSQGSNGAEVDAAFADWLIARFNAKKPGTSLSPSEPTFEEPRSKAKQQKTQDVTPQQHEAQKPAGHRPAEQESVMRKPADQRPIPAQPPAPRRAEQGPAAPRPAERKLAEPRPAGRQSTEQRPVERIVHEPVAQGFVSSRSSRTAMQVEKKRAQQEFPAHVLAEQPPPPPPPSHTSLGLPGTAPSRELRPKSAMTVMSTTADASAAPAVDEKPATPGPKTRRKFTFGSRSDLRQAAAAQEPAPTPTPAPTSTRRPSMTMAMPAIFQSWRKGSKAETPAGNDRAFNLPPPSPPAAKVERPATASSMTSSRARRHTHNFFSSRPVEVRPPTEAGRAVRRLTREVQMKDLPPLPPNAAEMGQLARLIEADVRVKATQSASVLRKQPGLLAHFSSHADLGQRMEGELDKPRSSSLTADAVDKGRRRPSVAAPSIVETVVGSSQPRDSVAGSSRPRESAAGNSRPRESGSTEITGTVFNWRPAPPSGDASWGFVISPLAFRKPVALKNANPTQLVVHSHTPTMNRRNLPAPEGTKSATTLARRGREARARANGNGAKPPTDDKEAKSQAGPAAGGEASGAPATNGDRPAEAPRAATGPALEPQAAEKPAAPELPKAKMPQDQAGTRPVLANGVRGVLYELAYLSTQGRNVWSKSEHIFMHMVETGLEVNRIAEQDFFDYCVDELLKASNDASHDLEAMGNKKMAKKLYESFNAKLSILLTGSAL</sequence>
<keyword evidence="3" id="KW-1185">Reference proteome</keyword>
<accession>A0A9W7YH13</accession>
<dbReference type="EMBL" id="JANBOI010000179">
    <property type="protein sequence ID" value="KAJ1732969.1"/>
    <property type="molecule type" value="Genomic_DNA"/>
</dbReference>
<dbReference type="Proteomes" id="UP001143981">
    <property type="component" value="Unassembled WGS sequence"/>
</dbReference>
<feature type="compositionally biased region" description="Basic and acidic residues" evidence="1">
    <location>
        <begin position="1"/>
        <end position="10"/>
    </location>
</feature>
<gene>
    <name evidence="2" type="ORF">LPJ61_001788</name>
</gene>
<name>A0A9W7YH13_9FUNG</name>
<feature type="region of interest" description="Disordered" evidence="1">
    <location>
        <begin position="732"/>
        <end position="807"/>
    </location>
</feature>
<feature type="region of interest" description="Disordered" evidence="1">
    <location>
        <begin position="68"/>
        <end position="196"/>
    </location>
</feature>
<comment type="caution">
    <text evidence="2">The sequence shown here is derived from an EMBL/GenBank/DDBJ whole genome shotgun (WGS) entry which is preliminary data.</text>
</comment>
<feature type="region of interest" description="Disordered" evidence="1">
    <location>
        <begin position="1"/>
        <end position="31"/>
    </location>
</feature>
<feature type="compositionally biased region" description="Basic and acidic residues" evidence="1">
    <location>
        <begin position="68"/>
        <end position="87"/>
    </location>
</feature>
<evidence type="ECO:0000313" key="3">
    <source>
        <dbReference type="Proteomes" id="UP001143981"/>
    </source>
</evidence>
<feature type="compositionally biased region" description="Polar residues" evidence="1">
    <location>
        <begin position="470"/>
        <end position="479"/>
    </location>
</feature>
<feature type="compositionally biased region" description="Low complexity" evidence="1">
    <location>
        <begin position="927"/>
        <end position="948"/>
    </location>
</feature>